<dbReference type="EC" id="2.3.2.31" evidence="2"/>
<dbReference type="PROSITE" id="PS51873">
    <property type="entry name" value="TRIAD"/>
    <property type="match status" value="1"/>
</dbReference>
<protein>
    <recommendedName>
        <fullName evidence="2">RBR-type E3 ubiquitin transferase</fullName>
        <ecNumber evidence="2">2.3.2.31</ecNumber>
    </recommendedName>
</protein>
<dbReference type="EMBL" id="LZYO01000279">
    <property type="protein sequence ID" value="ODH20554.1"/>
    <property type="molecule type" value="Genomic_DNA"/>
</dbReference>
<dbReference type="GO" id="GO:0061630">
    <property type="term" value="F:ubiquitin protein ligase activity"/>
    <property type="evidence" value="ECO:0007669"/>
    <property type="project" value="UniProtKB-EC"/>
</dbReference>
<evidence type="ECO:0000256" key="4">
    <source>
        <dbReference type="ARBA" id="ARBA00022723"/>
    </source>
</evidence>
<dbReference type="Proteomes" id="UP000242814">
    <property type="component" value="Unassembled WGS sequence"/>
</dbReference>
<evidence type="ECO:0000256" key="1">
    <source>
        <dbReference type="ARBA" id="ARBA00001798"/>
    </source>
</evidence>
<evidence type="ECO:0000256" key="8">
    <source>
        <dbReference type="ARBA" id="ARBA00022833"/>
    </source>
</evidence>
<dbReference type="CDD" id="cd20335">
    <property type="entry name" value="BRcat_RBR"/>
    <property type="match status" value="1"/>
</dbReference>
<evidence type="ECO:0000259" key="10">
    <source>
        <dbReference type="PROSITE" id="PS51873"/>
    </source>
</evidence>
<reference evidence="11 12" key="1">
    <citation type="submission" date="2016-06" db="EMBL/GenBank/DDBJ databases">
        <authorList>
            <person name="Kjaerup R.B."/>
            <person name="Dalgaard T.S."/>
            <person name="Juul-Madsen H.R."/>
        </authorList>
    </citation>
    <scope>NUCLEOTIDE SEQUENCE [LARGE SCALE GENOMIC DNA]</scope>
    <source>
        <strain evidence="11 12">Pb300</strain>
    </source>
</reference>
<comment type="catalytic activity">
    <reaction evidence="1">
        <text>[E2 ubiquitin-conjugating enzyme]-S-ubiquitinyl-L-cysteine + [acceptor protein]-L-lysine = [E2 ubiquitin-conjugating enzyme]-L-cysteine + [acceptor protein]-N(6)-ubiquitinyl-L-lysine.</text>
        <dbReference type="EC" id="2.3.2.31"/>
    </reaction>
</comment>
<dbReference type="InterPro" id="IPR044066">
    <property type="entry name" value="TRIAD_supradom"/>
</dbReference>
<feature type="region of interest" description="Disordered" evidence="9">
    <location>
        <begin position="1"/>
        <end position="23"/>
    </location>
</feature>
<feature type="domain" description="RING-type" evidence="10">
    <location>
        <begin position="103"/>
        <end position="327"/>
    </location>
</feature>
<evidence type="ECO:0000256" key="3">
    <source>
        <dbReference type="ARBA" id="ARBA00022679"/>
    </source>
</evidence>
<proteinExistence type="predicted"/>
<dbReference type="GO" id="GO:0016567">
    <property type="term" value="P:protein ubiquitination"/>
    <property type="evidence" value="ECO:0007669"/>
    <property type="project" value="InterPro"/>
</dbReference>
<sequence>MGVTYRRKSGVPNPRKTIANKTRDMPFPSANIAATPNLPLANTVFELIRNTNALSSANSHGLSAPGAIVTPSPMMDVTRIQPTKVSLPQKPPTHTRKKDRSDAFRECVICAELKPLGWKGANFPSFPRCAHGPQTCSDCVSKHIIITLKTRAPINHNQVASKGVIDWSICTCPQCNMTLTESEIRSALSRSENAVITGIVSRKELESHPRWASCLSITCSSGQIFPEGAQSEKVVCIKCGASSCFLHGIPWHTKYTCGQYDDSHPNAQSVRSSEDRIKRMTKKCPNPGCGWRIQKSGGCPNMLCIKCSRPFRWDEAKWDENVVPEPE</sequence>
<accession>A0A1D2J9A1</accession>
<dbReference type="InterPro" id="IPR002867">
    <property type="entry name" value="IBR_dom"/>
</dbReference>
<dbReference type="SUPFAM" id="SSF57850">
    <property type="entry name" value="RING/U-box"/>
    <property type="match status" value="2"/>
</dbReference>
<dbReference type="PANTHER" id="PTHR11685">
    <property type="entry name" value="RBR FAMILY RING FINGER AND IBR DOMAIN-CONTAINING"/>
    <property type="match status" value="1"/>
</dbReference>
<dbReference type="OMA" id="FRECVIC"/>
<evidence type="ECO:0000256" key="7">
    <source>
        <dbReference type="ARBA" id="ARBA00022786"/>
    </source>
</evidence>
<dbReference type="GO" id="GO:0008270">
    <property type="term" value="F:zinc ion binding"/>
    <property type="evidence" value="ECO:0007669"/>
    <property type="project" value="UniProtKB-KW"/>
</dbReference>
<evidence type="ECO:0000313" key="12">
    <source>
        <dbReference type="Proteomes" id="UP000242814"/>
    </source>
</evidence>
<dbReference type="InterPro" id="IPR031127">
    <property type="entry name" value="E3_UB_ligase_RBR"/>
</dbReference>
<keyword evidence="3" id="KW-0808">Transferase</keyword>
<comment type="caution">
    <text evidence="11">The sequence shown here is derived from an EMBL/GenBank/DDBJ whole genome shotgun (WGS) entry which is preliminary data.</text>
</comment>
<keyword evidence="7" id="KW-0833">Ubl conjugation pathway</keyword>
<evidence type="ECO:0000256" key="2">
    <source>
        <dbReference type="ARBA" id="ARBA00012251"/>
    </source>
</evidence>
<evidence type="ECO:0000256" key="6">
    <source>
        <dbReference type="ARBA" id="ARBA00022771"/>
    </source>
</evidence>
<dbReference type="AlphaFoldDB" id="A0A1D2J9A1"/>
<evidence type="ECO:0000256" key="5">
    <source>
        <dbReference type="ARBA" id="ARBA00022737"/>
    </source>
</evidence>
<dbReference type="Pfam" id="PF01485">
    <property type="entry name" value="IBR"/>
    <property type="match status" value="1"/>
</dbReference>
<dbReference type="VEuPathDB" id="FungiDB:PADG_00304"/>
<evidence type="ECO:0000313" key="11">
    <source>
        <dbReference type="EMBL" id="ODH20554.1"/>
    </source>
</evidence>
<keyword evidence="5" id="KW-0677">Repeat</keyword>
<name>A0A1D2J9A1_PARBR</name>
<organism evidence="11 12">
    <name type="scientific">Paracoccidioides brasiliensis</name>
    <dbReference type="NCBI Taxonomy" id="121759"/>
    <lineage>
        <taxon>Eukaryota</taxon>
        <taxon>Fungi</taxon>
        <taxon>Dikarya</taxon>
        <taxon>Ascomycota</taxon>
        <taxon>Pezizomycotina</taxon>
        <taxon>Eurotiomycetes</taxon>
        <taxon>Eurotiomycetidae</taxon>
        <taxon>Onygenales</taxon>
        <taxon>Ajellomycetaceae</taxon>
        <taxon>Paracoccidioides</taxon>
    </lineage>
</organism>
<gene>
    <name evidence="11" type="ORF">ACO22_05852</name>
</gene>
<keyword evidence="8" id="KW-0862">Zinc</keyword>
<keyword evidence="6" id="KW-0863">Zinc-finger</keyword>
<dbReference type="VEuPathDB" id="FungiDB:PABG_01919"/>
<evidence type="ECO:0000256" key="9">
    <source>
        <dbReference type="SAM" id="MobiDB-lite"/>
    </source>
</evidence>
<dbReference type="Gene3D" id="1.20.120.1750">
    <property type="match status" value="1"/>
</dbReference>
<keyword evidence="4" id="KW-0479">Metal-binding</keyword>